<dbReference type="SUPFAM" id="SSF46689">
    <property type="entry name" value="Homeodomain-like"/>
    <property type="match status" value="1"/>
</dbReference>
<sequence length="226" mass="25314">MRGPQRPNQSDAIVRCEPASLFSTEPGATMKPPSTGRERILREAIRLFAKRGYDRTSVPDIQEAAGLSRGSGALYKHFPSKEALLAAAVERFVGEARESRAELGEMMLPVDEGSRRLVESMLERLGANRDVLRILWRDLEHFPELEGAARGEIMQSTYLAIAKWLQEHERQGELRAHDSQAVAAVIVGSVAMFRVFEAIWGERAIDISDERFAAAWCDLLLRSLRP</sequence>
<dbReference type="GO" id="GO:0000976">
    <property type="term" value="F:transcription cis-regulatory region binding"/>
    <property type="evidence" value="ECO:0007669"/>
    <property type="project" value="TreeGrafter"/>
</dbReference>
<evidence type="ECO:0000259" key="5">
    <source>
        <dbReference type="PROSITE" id="PS50977"/>
    </source>
</evidence>
<evidence type="ECO:0000256" key="1">
    <source>
        <dbReference type="ARBA" id="ARBA00023015"/>
    </source>
</evidence>
<dbReference type="Pfam" id="PF14246">
    <property type="entry name" value="TetR_C_7"/>
    <property type="match status" value="1"/>
</dbReference>
<dbReference type="InterPro" id="IPR009057">
    <property type="entry name" value="Homeodomain-like_sf"/>
</dbReference>
<dbReference type="Gene3D" id="1.10.357.10">
    <property type="entry name" value="Tetracycline Repressor, domain 2"/>
    <property type="match status" value="1"/>
</dbReference>
<gene>
    <name evidence="6" type="ORF">D3227_22915</name>
</gene>
<reference evidence="6 7" key="1">
    <citation type="submission" date="2018-09" db="EMBL/GenBank/DDBJ databases">
        <title>Mesorhizobium carmichaelinearum sp. nov. isolated from Carmichaelinea spp. root nodules in New Zealand.</title>
        <authorList>
            <person name="De Meyer S.E."/>
        </authorList>
    </citation>
    <scope>NUCLEOTIDE SEQUENCE [LARGE SCALE GENOMIC DNA]</scope>
    <source>
        <strain evidence="6 7">ICMP19557</strain>
    </source>
</reference>
<keyword evidence="1" id="KW-0805">Transcription regulation</keyword>
<keyword evidence="3" id="KW-0804">Transcription</keyword>
<dbReference type="PANTHER" id="PTHR30055:SF234">
    <property type="entry name" value="HTH-TYPE TRANSCRIPTIONAL REGULATOR BETI"/>
    <property type="match status" value="1"/>
</dbReference>
<feature type="domain" description="HTH tetR-type" evidence="5">
    <location>
        <begin position="34"/>
        <end position="96"/>
    </location>
</feature>
<accession>A0A3A5KH80</accession>
<evidence type="ECO:0000256" key="2">
    <source>
        <dbReference type="ARBA" id="ARBA00023125"/>
    </source>
</evidence>
<keyword evidence="2 4" id="KW-0238">DNA-binding</keyword>
<dbReference type="SUPFAM" id="SSF48498">
    <property type="entry name" value="Tetracyclin repressor-like, C-terminal domain"/>
    <property type="match status" value="1"/>
</dbReference>
<proteinExistence type="predicted"/>
<evidence type="ECO:0000256" key="4">
    <source>
        <dbReference type="PROSITE-ProRule" id="PRU00335"/>
    </source>
</evidence>
<dbReference type="PROSITE" id="PS50977">
    <property type="entry name" value="HTH_TETR_2"/>
    <property type="match status" value="1"/>
</dbReference>
<protein>
    <submittedName>
        <fullName evidence="6">TetR/AcrR family transcriptional regulator</fullName>
    </submittedName>
</protein>
<dbReference type="InterPro" id="IPR036271">
    <property type="entry name" value="Tet_transcr_reg_TetR-rel_C_sf"/>
</dbReference>
<evidence type="ECO:0000256" key="3">
    <source>
        <dbReference type="ARBA" id="ARBA00023163"/>
    </source>
</evidence>
<dbReference type="OrthoDB" id="5292901at2"/>
<organism evidence="6 7">
    <name type="scientific">Mesorhizobium waimense</name>
    <dbReference type="NCBI Taxonomy" id="1300307"/>
    <lineage>
        <taxon>Bacteria</taxon>
        <taxon>Pseudomonadati</taxon>
        <taxon>Pseudomonadota</taxon>
        <taxon>Alphaproteobacteria</taxon>
        <taxon>Hyphomicrobiales</taxon>
        <taxon>Phyllobacteriaceae</taxon>
        <taxon>Mesorhizobium</taxon>
    </lineage>
</organism>
<name>A0A3A5KH80_9HYPH</name>
<comment type="caution">
    <text evidence="6">The sequence shown here is derived from an EMBL/GenBank/DDBJ whole genome shotgun (WGS) entry which is preliminary data.</text>
</comment>
<dbReference type="InterPro" id="IPR039536">
    <property type="entry name" value="TetR_C_Proteobacteria"/>
</dbReference>
<dbReference type="GO" id="GO:0003700">
    <property type="term" value="F:DNA-binding transcription factor activity"/>
    <property type="evidence" value="ECO:0007669"/>
    <property type="project" value="TreeGrafter"/>
</dbReference>
<dbReference type="Pfam" id="PF00440">
    <property type="entry name" value="TetR_N"/>
    <property type="match status" value="1"/>
</dbReference>
<dbReference type="Gene3D" id="1.10.10.60">
    <property type="entry name" value="Homeodomain-like"/>
    <property type="match status" value="1"/>
</dbReference>
<dbReference type="AlphaFoldDB" id="A0A3A5KH80"/>
<dbReference type="EMBL" id="QZWZ01000019">
    <property type="protein sequence ID" value="RJT34893.1"/>
    <property type="molecule type" value="Genomic_DNA"/>
</dbReference>
<evidence type="ECO:0000313" key="6">
    <source>
        <dbReference type="EMBL" id="RJT34893.1"/>
    </source>
</evidence>
<dbReference type="Proteomes" id="UP000272706">
    <property type="component" value="Unassembled WGS sequence"/>
</dbReference>
<evidence type="ECO:0000313" key="7">
    <source>
        <dbReference type="Proteomes" id="UP000272706"/>
    </source>
</evidence>
<dbReference type="PANTHER" id="PTHR30055">
    <property type="entry name" value="HTH-TYPE TRANSCRIPTIONAL REGULATOR RUTR"/>
    <property type="match status" value="1"/>
</dbReference>
<comment type="caution">
    <text evidence="4">Lacks conserved residue(s) required for the propagation of feature annotation.</text>
</comment>
<keyword evidence="7" id="KW-1185">Reference proteome</keyword>
<dbReference type="InterPro" id="IPR050109">
    <property type="entry name" value="HTH-type_TetR-like_transc_reg"/>
</dbReference>
<dbReference type="InterPro" id="IPR001647">
    <property type="entry name" value="HTH_TetR"/>
</dbReference>